<evidence type="ECO:0000313" key="1">
    <source>
        <dbReference type="EMBL" id="MEW5290976.1"/>
    </source>
</evidence>
<name>A0ABV3N5G8_9GAMM</name>
<keyword evidence="2" id="KW-1185">Reference proteome</keyword>
<dbReference type="RefSeq" id="WP_367168255.1">
    <property type="nucleotide sequence ID" value="NZ_JBFKZN010000009.1"/>
</dbReference>
<accession>A0ABV3N5G8</accession>
<evidence type="ECO:0000313" key="2">
    <source>
        <dbReference type="Proteomes" id="UP001554567"/>
    </source>
</evidence>
<sequence>MCGPAAGQASDRSIPVTCPLLDLNDPPQIADFIAAWLRNRR</sequence>
<dbReference type="Proteomes" id="UP001554567">
    <property type="component" value="Unassembled WGS sequence"/>
</dbReference>
<organism evidence="1 2">
    <name type="scientific">Erwinia papayae</name>
    <dbReference type="NCBI Taxonomy" id="206499"/>
    <lineage>
        <taxon>Bacteria</taxon>
        <taxon>Pseudomonadati</taxon>
        <taxon>Pseudomonadota</taxon>
        <taxon>Gammaproteobacteria</taxon>
        <taxon>Enterobacterales</taxon>
        <taxon>Erwiniaceae</taxon>
        <taxon>Erwinia</taxon>
    </lineage>
</organism>
<proteinExistence type="predicted"/>
<gene>
    <name evidence="1" type="ORF">ABW286_17620</name>
</gene>
<comment type="caution">
    <text evidence="1">The sequence shown here is derived from an EMBL/GenBank/DDBJ whole genome shotgun (WGS) entry which is preliminary data.</text>
</comment>
<protein>
    <submittedName>
        <fullName evidence="1">Uncharacterized protein</fullName>
    </submittedName>
</protein>
<dbReference type="EMBL" id="JBFKZN010000009">
    <property type="protein sequence ID" value="MEW5290976.1"/>
    <property type="molecule type" value="Genomic_DNA"/>
</dbReference>
<reference evidence="1 2" key="1">
    <citation type="submission" date="2024-07" db="EMBL/GenBank/DDBJ databases">
        <authorList>
            <person name="Dulla G.F.J."/>
            <person name="Delorm J.G."/>
        </authorList>
    </citation>
    <scope>NUCLEOTIDE SEQUENCE [LARGE SCALE GENOMIC DNA]</scope>
    <source>
        <strain evidence="1 2">JGD 233</strain>
    </source>
</reference>